<keyword evidence="6 7" id="KW-0472">Membrane</keyword>
<feature type="transmembrane region" description="Helical" evidence="7">
    <location>
        <begin position="79"/>
        <end position="99"/>
    </location>
</feature>
<comment type="subcellular location">
    <subcellularLocation>
        <location evidence="1">Cell membrane</location>
        <topology evidence="1">Multi-pass membrane protein</topology>
    </subcellularLocation>
</comment>
<evidence type="ECO:0000256" key="3">
    <source>
        <dbReference type="ARBA" id="ARBA00022475"/>
    </source>
</evidence>
<dbReference type="PANTHER" id="PTHR30250">
    <property type="entry name" value="PST FAMILY PREDICTED COLANIC ACID TRANSPORTER"/>
    <property type="match status" value="1"/>
</dbReference>
<feature type="transmembrane region" description="Helical" evidence="7">
    <location>
        <begin position="377"/>
        <end position="399"/>
    </location>
</feature>
<evidence type="ECO:0000256" key="1">
    <source>
        <dbReference type="ARBA" id="ARBA00004651"/>
    </source>
</evidence>
<feature type="transmembrane region" description="Helical" evidence="7">
    <location>
        <begin position="223"/>
        <end position="247"/>
    </location>
</feature>
<gene>
    <name evidence="8" type="ORF">V6243_06970</name>
</gene>
<dbReference type="InterPro" id="IPR050833">
    <property type="entry name" value="Poly_Biosynth_Transport"/>
</dbReference>
<keyword evidence="4 7" id="KW-0812">Transmembrane</keyword>
<accession>A0ABU9GEL4</accession>
<evidence type="ECO:0000313" key="9">
    <source>
        <dbReference type="Proteomes" id="UP001378242"/>
    </source>
</evidence>
<evidence type="ECO:0000256" key="7">
    <source>
        <dbReference type="SAM" id="Phobius"/>
    </source>
</evidence>
<evidence type="ECO:0000256" key="4">
    <source>
        <dbReference type="ARBA" id="ARBA00022692"/>
    </source>
</evidence>
<organism evidence="8 9">
    <name type="scientific">Cobetia marina</name>
    <name type="common">Deleya marina</name>
    <dbReference type="NCBI Taxonomy" id="28258"/>
    <lineage>
        <taxon>Bacteria</taxon>
        <taxon>Pseudomonadati</taxon>
        <taxon>Pseudomonadota</taxon>
        <taxon>Gammaproteobacteria</taxon>
        <taxon>Oceanospirillales</taxon>
        <taxon>Halomonadaceae</taxon>
        <taxon>Cobetia</taxon>
    </lineage>
</organism>
<keyword evidence="3" id="KW-1003">Cell membrane</keyword>
<feature type="transmembrane region" description="Helical" evidence="7">
    <location>
        <begin position="353"/>
        <end position="371"/>
    </location>
</feature>
<protein>
    <submittedName>
        <fullName evidence="8">Lipopolysaccharide biosynthesis protein</fullName>
    </submittedName>
</protein>
<dbReference type="EMBL" id="JBAKAP010000006">
    <property type="protein sequence ID" value="MEL0616571.1"/>
    <property type="molecule type" value="Genomic_DNA"/>
</dbReference>
<feature type="transmembrane region" description="Helical" evidence="7">
    <location>
        <begin position="322"/>
        <end position="341"/>
    </location>
</feature>
<dbReference type="Pfam" id="PF13440">
    <property type="entry name" value="Polysacc_synt_3"/>
    <property type="match status" value="1"/>
</dbReference>
<evidence type="ECO:0000256" key="2">
    <source>
        <dbReference type="ARBA" id="ARBA00007430"/>
    </source>
</evidence>
<dbReference type="Proteomes" id="UP001378242">
    <property type="component" value="Unassembled WGS sequence"/>
</dbReference>
<dbReference type="CDD" id="cd13127">
    <property type="entry name" value="MATE_tuaB_like"/>
    <property type="match status" value="1"/>
</dbReference>
<feature type="transmembrane region" description="Helical" evidence="7">
    <location>
        <begin position="292"/>
        <end position="310"/>
    </location>
</feature>
<keyword evidence="9" id="KW-1185">Reference proteome</keyword>
<feature type="transmembrane region" description="Helical" evidence="7">
    <location>
        <begin position="411"/>
        <end position="432"/>
    </location>
</feature>
<evidence type="ECO:0000256" key="6">
    <source>
        <dbReference type="ARBA" id="ARBA00023136"/>
    </source>
</evidence>
<sequence>MSLTHKTTIGILWNFMDQLLRRGMASIVTLLLARLLLPEDFGLLAMVLVFLTIASAMMDSGLQQAILRLPTLGPRDASTAFFSNIGFGVVAYALLYFSAPLIADFYAEPRLVVLVRIGGLVVLINAFEVIQGAMLNRALDFRTRMKAGIPGSVISGSVAVLLGWLGFGVWALVGQMLTAAFVTTALMWWWGSWRPHLTFDMDAFKAMFSFGYKMFLSRMLDVVFVNLYVLVIAKLFAASVAGLFFFADRLKELVLNQLVAAIQNVTFPALASIQHDPVRLKDAYRRILQLMVYLLFPGVLLMAALARPLFEALFPDRWLDAVPYLQLMCIAAVMYPLSSLNLNVLKVKGRSDLFLGLEVIKKLLICGVLALTWQHGVIAILIGQIVVAVLSYIPNAWFSRTLIDYSIREQCVDFLPSLMLSSVIALCCWLAVEHLAASPDWSPWAALLGLGCLSGASYLLLSCLLRFPAWQSGVGLIRDRLSQRKVENLHAS</sequence>
<feature type="transmembrane region" description="Helical" evidence="7">
    <location>
        <begin position="173"/>
        <end position="191"/>
    </location>
</feature>
<name>A0ABU9GEL4_COBMA</name>
<evidence type="ECO:0000256" key="5">
    <source>
        <dbReference type="ARBA" id="ARBA00022989"/>
    </source>
</evidence>
<dbReference type="RefSeq" id="WP_341542221.1">
    <property type="nucleotide sequence ID" value="NZ_JBAKAP010000006.1"/>
</dbReference>
<feature type="transmembrane region" description="Helical" evidence="7">
    <location>
        <begin position="111"/>
        <end position="135"/>
    </location>
</feature>
<comment type="similarity">
    <text evidence="2">Belongs to the polysaccharide synthase family.</text>
</comment>
<keyword evidence="5 7" id="KW-1133">Transmembrane helix</keyword>
<feature type="transmembrane region" description="Helical" evidence="7">
    <location>
        <begin position="444"/>
        <end position="465"/>
    </location>
</feature>
<feature type="transmembrane region" description="Helical" evidence="7">
    <location>
        <begin position="147"/>
        <end position="167"/>
    </location>
</feature>
<dbReference type="PANTHER" id="PTHR30250:SF10">
    <property type="entry name" value="LIPOPOLYSACCHARIDE BIOSYNTHESIS PROTEIN WZXC"/>
    <property type="match status" value="1"/>
</dbReference>
<proteinExistence type="inferred from homology"/>
<reference evidence="8 9" key="1">
    <citation type="submission" date="2024-02" db="EMBL/GenBank/DDBJ databases">
        <title>Bacteria isolated from the canopy kelp, Nereocystis luetkeana.</title>
        <authorList>
            <person name="Pfister C.A."/>
            <person name="Younker I.T."/>
            <person name="Light S.H."/>
        </authorList>
    </citation>
    <scope>NUCLEOTIDE SEQUENCE [LARGE SCALE GENOMIC DNA]</scope>
    <source>
        <strain evidence="8 9">TI.5.07</strain>
    </source>
</reference>
<evidence type="ECO:0000313" key="8">
    <source>
        <dbReference type="EMBL" id="MEL0616571.1"/>
    </source>
</evidence>
<comment type="caution">
    <text evidence="8">The sequence shown here is derived from an EMBL/GenBank/DDBJ whole genome shotgun (WGS) entry which is preliminary data.</text>
</comment>